<comment type="caution">
    <text evidence="2">The sequence shown here is derived from an EMBL/GenBank/DDBJ whole genome shotgun (WGS) entry which is preliminary data.</text>
</comment>
<sequence>MKVQVGTFYYTITTAGTMSSRIIKVLYTIISHSHSCPGAHSQNRGCHTQAPPSPLTTISRQGGSSVLPKDTMTKMDREGVLTGVSENVTSKKQYSLIGLLFKTSIIA</sequence>
<dbReference type="EMBL" id="JAHHUM010000595">
    <property type="protein sequence ID" value="KAK5618906.1"/>
    <property type="molecule type" value="Genomic_DNA"/>
</dbReference>
<reference evidence="2 3" key="1">
    <citation type="submission" date="2021-06" db="EMBL/GenBank/DDBJ databases">
        <authorList>
            <person name="Palmer J.M."/>
        </authorList>
    </citation>
    <scope>NUCLEOTIDE SEQUENCE [LARGE SCALE GENOMIC DNA]</scope>
    <source>
        <strain evidence="2 3">MEX-2019</strain>
        <tissue evidence="2">Muscle</tissue>
    </source>
</reference>
<dbReference type="AlphaFoldDB" id="A0AAV9SC79"/>
<proteinExistence type="predicted"/>
<accession>A0AAV9SC79</accession>
<feature type="region of interest" description="Disordered" evidence="1">
    <location>
        <begin position="38"/>
        <end position="70"/>
    </location>
</feature>
<protein>
    <submittedName>
        <fullName evidence="2">Uncharacterized protein</fullName>
    </submittedName>
</protein>
<dbReference type="Proteomes" id="UP001311232">
    <property type="component" value="Unassembled WGS sequence"/>
</dbReference>
<organism evidence="2 3">
    <name type="scientific">Crenichthys baileyi</name>
    <name type="common">White River springfish</name>
    <dbReference type="NCBI Taxonomy" id="28760"/>
    <lineage>
        <taxon>Eukaryota</taxon>
        <taxon>Metazoa</taxon>
        <taxon>Chordata</taxon>
        <taxon>Craniata</taxon>
        <taxon>Vertebrata</taxon>
        <taxon>Euteleostomi</taxon>
        <taxon>Actinopterygii</taxon>
        <taxon>Neopterygii</taxon>
        <taxon>Teleostei</taxon>
        <taxon>Neoteleostei</taxon>
        <taxon>Acanthomorphata</taxon>
        <taxon>Ovalentaria</taxon>
        <taxon>Atherinomorphae</taxon>
        <taxon>Cyprinodontiformes</taxon>
        <taxon>Goodeidae</taxon>
        <taxon>Crenichthys</taxon>
    </lineage>
</organism>
<feature type="compositionally biased region" description="Polar residues" evidence="1">
    <location>
        <begin position="55"/>
        <end position="64"/>
    </location>
</feature>
<gene>
    <name evidence="2" type="ORF">CRENBAI_008478</name>
</gene>
<keyword evidence="3" id="KW-1185">Reference proteome</keyword>
<name>A0AAV9SC79_9TELE</name>
<evidence type="ECO:0000313" key="3">
    <source>
        <dbReference type="Proteomes" id="UP001311232"/>
    </source>
</evidence>
<evidence type="ECO:0000313" key="2">
    <source>
        <dbReference type="EMBL" id="KAK5618906.1"/>
    </source>
</evidence>
<evidence type="ECO:0000256" key="1">
    <source>
        <dbReference type="SAM" id="MobiDB-lite"/>
    </source>
</evidence>